<dbReference type="Pfam" id="PF03631">
    <property type="entry name" value="Virul_fac_BrkB"/>
    <property type="match status" value="1"/>
</dbReference>
<dbReference type="PANTHER" id="PTHR30213:SF0">
    <property type="entry name" value="UPF0761 MEMBRANE PROTEIN YIHY"/>
    <property type="match status" value="1"/>
</dbReference>
<dbReference type="OrthoDB" id="7163777at2"/>
<feature type="transmembrane region" description="Helical" evidence="6">
    <location>
        <begin position="238"/>
        <end position="266"/>
    </location>
</feature>
<feature type="transmembrane region" description="Helical" evidence="6">
    <location>
        <begin position="180"/>
        <end position="200"/>
    </location>
</feature>
<dbReference type="PIRSF" id="PIRSF035875">
    <property type="entry name" value="RNase_BN"/>
    <property type="match status" value="1"/>
</dbReference>
<keyword evidence="8" id="KW-1185">Reference proteome</keyword>
<keyword evidence="3 6" id="KW-0812">Transmembrane</keyword>
<dbReference type="AlphaFoldDB" id="A0A506TYZ3"/>
<dbReference type="RefSeq" id="WP_141168250.1">
    <property type="nucleotide sequence ID" value="NZ_VHLH01000041.1"/>
</dbReference>
<evidence type="ECO:0000256" key="2">
    <source>
        <dbReference type="ARBA" id="ARBA00022475"/>
    </source>
</evidence>
<dbReference type="InterPro" id="IPR017039">
    <property type="entry name" value="Virul_fac_BrkB"/>
</dbReference>
<dbReference type="EMBL" id="VHLH01000041">
    <property type="protein sequence ID" value="TPW25945.1"/>
    <property type="molecule type" value="Genomic_DNA"/>
</dbReference>
<accession>A0A506TYZ3</accession>
<evidence type="ECO:0000313" key="8">
    <source>
        <dbReference type="Proteomes" id="UP000320314"/>
    </source>
</evidence>
<dbReference type="NCBIfam" id="TIGR00765">
    <property type="entry name" value="yihY_not_rbn"/>
    <property type="match status" value="1"/>
</dbReference>
<feature type="transmembrane region" description="Helical" evidence="6">
    <location>
        <begin position="207"/>
        <end position="232"/>
    </location>
</feature>
<keyword evidence="4 6" id="KW-1133">Transmembrane helix</keyword>
<protein>
    <submittedName>
        <fullName evidence="7">YihY/virulence factor BrkB family protein</fullName>
    </submittedName>
</protein>
<comment type="caution">
    <text evidence="7">The sequence shown here is derived from an EMBL/GenBank/DDBJ whole genome shotgun (WGS) entry which is preliminary data.</text>
</comment>
<dbReference type="Proteomes" id="UP000320314">
    <property type="component" value="Unassembled WGS sequence"/>
</dbReference>
<evidence type="ECO:0000256" key="6">
    <source>
        <dbReference type="SAM" id="Phobius"/>
    </source>
</evidence>
<feature type="transmembrane region" description="Helical" evidence="6">
    <location>
        <begin position="136"/>
        <end position="160"/>
    </location>
</feature>
<proteinExistence type="predicted"/>
<keyword evidence="5 6" id="KW-0472">Membrane</keyword>
<evidence type="ECO:0000256" key="5">
    <source>
        <dbReference type="ARBA" id="ARBA00023136"/>
    </source>
</evidence>
<feature type="transmembrane region" description="Helical" evidence="6">
    <location>
        <begin position="93"/>
        <end position="116"/>
    </location>
</feature>
<evidence type="ECO:0000313" key="7">
    <source>
        <dbReference type="EMBL" id="TPW25945.1"/>
    </source>
</evidence>
<dbReference type="PANTHER" id="PTHR30213">
    <property type="entry name" value="INNER MEMBRANE PROTEIN YHJD"/>
    <property type="match status" value="1"/>
</dbReference>
<organism evidence="7 8">
    <name type="scientific">Pararhizobium mangrovi</name>
    <dbReference type="NCBI Taxonomy" id="2590452"/>
    <lineage>
        <taxon>Bacteria</taxon>
        <taxon>Pseudomonadati</taxon>
        <taxon>Pseudomonadota</taxon>
        <taxon>Alphaproteobacteria</taxon>
        <taxon>Hyphomicrobiales</taxon>
        <taxon>Rhizobiaceae</taxon>
        <taxon>Rhizobium/Agrobacterium group</taxon>
        <taxon>Pararhizobium</taxon>
    </lineage>
</organism>
<evidence type="ECO:0000256" key="1">
    <source>
        <dbReference type="ARBA" id="ARBA00004651"/>
    </source>
</evidence>
<evidence type="ECO:0000256" key="3">
    <source>
        <dbReference type="ARBA" id="ARBA00022692"/>
    </source>
</evidence>
<reference evidence="7 8" key="1">
    <citation type="submission" date="2019-06" db="EMBL/GenBank/DDBJ databases">
        <authorList>
            <person name="Li M."/>
        </authorList>
    </citation>
    <scope>NUCLEOTIDE SEQUENCE [LARGE SCALE GENOMIC DNA]</scope>
    <source>
        <strain evidence="7 8">BGMRC6574</strain>
    </source>
</reference>
<name>A0A506TYZ3_9HYPH</name>
<evidence type="ECO:0000256" key="4">
    <source>
        <dbReference type="ARBA" id="ARBA00022989"/>
    </source>
</evidence>
<keyword evidence="2" id="KW-1003">Cell membrane</keyword>
<comment type="subcellular location">
    <subcellularLocation>
        <location evidence="1">Cell membrane</location>
        <topology evidence="1">Multi-pass membrane protein</topology>
    </subcellularLocation>
</comment>
<sequence length="277" mass="30063">MHNVLRLSWRIVANAVGHFNADDGWAMASHVALSIILALFPFILFGTALASFLGASDFADTTRHLIFDTWPSVIAKPIATEATRVMTEQHKGLLTISVLAAAFFASNGVEALRVSLNRAYRVSDRRSIVWTRAQSLLFVILAVLVFLAISVLIVLSPLLAGLLKEGLPVLAPAISLVDNWRVVAAGFVLLLGLVTVHIWLPAGHRRFVDVLPGVVLTLTCWLAGASVFSAYLQSFQSYVYTYAGLASIMIALVFLYMISVIFILGAELNASILALKQ</sequence>
<gene>
    <name evidence="7" type="ORF">FJU11_16865</name>
</gene>
<dbReference type="GO" id="GO:0005886">
    <property type="term" value="C:plasma membrane"/>
    <property type="evidence" value="ECO:0007669"/>
    <property type="project" value="UniProtKB-SubCell"/>
</dbReference>
<feature type="transmembrane region" description="Helical" evidence="6">
    <location>
        <begin position="31"/>
        <end position="53"/>
    </location>
</feature>